<dbReference type="GO" id="GO:0006886">
    <property type="term" value="P:intracellular protein transport"/>
    <property type="evidence" value="ECO:0007669"/>
    <property type="project" value="UniProtKB-UniRule"/>
</dbReference>
<name>A0ABD0KMJ1_9CAEN</name>
<dbReference type="GO" id="GO:0012505">
    <property type="term" value="C:endomembrane system"/>
    <property type="evidence" value="ECO:0007669"/>
    <property type="project" value="UniProtKB-SubCell"/>
</dbReference>
<sequence length="440" mass="48948">MIAELLIVTNRAAVLLRKISTDRNEAHDFRSMDVFPKKLQLIGRGHIPPHFVENDVHFYYIRRGSLYFVATSKKDVCAVSAIEFLSRLYHMMKDFCGVVSEDSVRANTLLLHELLCDAMIASTEKLKPYITSDPVVVERSPAAQEDIATRLFGIENRTTPVSTSHKPAVRTSLDEVKKNEIFVDIVERLTAVTDAKGVVSHMEVQGTINVKNFLLGHPQVKIALNEDLQVNAAGQVKGYGNSASIDRCTFHQCVDLTDFDNSRILTVSPPPGEFSAMTYSVSGSGLNLPVRVLVFISDIPNSRDVDVTVRVRCAVPASCNAAYLVIKLPVPSAVSSVSQHVTGPSQEVAFRSEEKLVVWSIRKMPGGEESMAQLRLINHTSHHISKLDVGPASVDFEISKHTLSGLQIRFLRVFEHEHSYVPHRWIRYITTADSFTVKTN</sequence>
<dbReference type="InterPro" id="IPR001392">
    <property type="entry name" value="Clathrin_mu"/>
</dbReference>
<dbReference type="PROSITE" id="PS51072">
    <property type="entry name" value="MHD"/>
    <property type="match status" value="1"/>
</dbReference>
<dbReference type="PIRSF" id="PIRSF005992">
    <property type="entry name" value="Clathrin_mu"/>
    <property type="match status" value="1"/>
</dbReference>
<evidence type="ECO:0000256" key="4">
    <source>
        <dbReference type="ARBA" id="ARBA00023136"/>
    </source>
</evidence>
<dbReference type="PANTHER" id="PTHR10529">
    <property type="entry name" value="AP COMPLEX SUBUNIT MU"/>
    <property type="match status" value="1"/>
</dbReference>
<gene>
    <name evidence="7" type="ORF">BaRGS_00020361</name>
</gene>
<keyword evidence="3 5" id="KW-0653">Protein transport</keyword>
<dbReference type="EMBL" id="JACVVK020000151">
    <property type="protein sequence ID" value="KAK7488387.1"/>
    <property type="molecule type" value="Genomic_DNA"/>
</dbReference>
<dbReference type="InterPro" id="IPR028565">
    <property type="entry name" value="MHD"/>
</dbReference>
<dbReference type="InterPro" id="IPR036168">
    <property type="entry name" value="AP2_Mu_C_sf"/>
</dbReference>
<evidence type="ECO:0000256" key="3">
    <source>
        <dbReference type="ARBA" id="ARBA00022927"/>
    </source>
</evidence>
<comment type="subcellular location">
    <subcellularLocation>
        <location evidence="1">Endomembrane system</location>
    </subcellularLocation>
</comment>
<comment type="similarity">
    <text evidence="5">Belongs to the adaptor complexes medium subunit family.</text>
</comment>
<evidence type="ECO:0000259" key="6">
    <source>
        <dbReference type="PROSITE" id="PS51072"/>
    </source>
</evidence>
<evidence type="ECO:0000256" key="2">
    <source>
        <dbReference type="ARBA" id="ARBA00022448"/>
    </source>
</evidence>
<dbReference type="InterPro" id="IPR050431">
    <property type="entry name" value="Adaptor_comp_med_subunit"/>
</dbReference>
<evidence type="ECO:0000313" key="7">
    <source>
        <dbReference type="EMBL" id="KAK7488387.1"/>
    </source>
</evidence>
<dbReference type="SUPFAM" id="SSF49447">
    <property type="entry name" value="Second domain of Mu2 adaptin subunit (ap50) of ap2 adaptor"/>
    <property type="match status" value="1"/>
</dbReference>
<dbReference type="InterPro" id="IPR011012">
    <property type="entry name" value="Longin-like_dom_sf"/>
</dbReference>
<organism evidence="7 8">
    <name type="scientific">Batillaria attramentaria</name>
    <dbReference type="NCBI Taxonomy" id="370345"/>
    <lineage>
        <taxon>Eukaryota</taxon>
        <taxon>Metazoa</taxon>
        <taxon>Spiralia</taxon>
        <taxon>Lophotrochozoa</taxon>
        <taxon>Mollusca</taxon>
        <taxon>Gastropoda</taxon>
        <taxon>Caenogastropoda</taxon>
        <taxon>Sorbeoconcha</taxon>
        <taxon>Cerithioidea</taxon>
        <taxon>Batillariidae</taxon>
        <taxon>Batillaria</taxon>
    </lineage>
</organism>
<evidence type="ECO:0000313" key="8">
    <source>
        <dbReference type="Proteomes" id="UP001519460"/>
    </source>
</evidence>
<proteinExistence type="inferred from homology"/>
<feature type="domain" description="MHD" evidence="6">
    <location>
        <begin position="178"/>
        <end position="438"/>
    </location>
</feature>
<comment type="caution">
    <text evidence="7">The sequence shown here is derived from an EMBL/GenBank/DDBJ whole genome shotgun (WGS) entry which is preliminary data.</text>
</comment>
<evidence type="ECO:0000256" key="1">
    <source>
        <dbReference type="ARBA" id="ARBA00004308"/>
    </source>
</evidence>
<accession>A0ABD0KMJ1</accession>
<dbReference type="PRINTS" id="PR00314">
    <property type="entry name" value="CLATHRINADPT"/>
</dbReference>
<dbReference type="AlphaFoldDB" id="A0ABD0KMJ1"/>
<keyword evidence="8" id="KW-1185">Reference proteome</keyword>
<dbReference type="GO" id="GO:0030131">
    <property type="term" value="C:clathrin adaptor complex"/>
    <property type="evidence" value="ECO:0007669"/>
    <property type="project" value="UniProtKB-UniRule"/>
</dbReference>
<protein>
    <recommendedName>
        <fullName evidence="6">MHD domain-containing protein</fullName>
    </recommendedName>
</protein>
<keyword evidence="2 5" id="KW-0813">Transport</keyword>
<evidence type="ECO:0000256" key="5">
    <source>
        <dbReference type="PIRNR" id="PIRNR005992"/>
    </source>
</evidence>
<dbReference type="SUPFAM" id="SSF64356">
    <property type="entry name" value="SNARE-like"/>
    <property type="match status" value="1"/>
</dbReference>
<reference evidence="7 8" key="1">
    <citation type="journal article" date="2023" name="Sci. Data">
        <title>Genome assembly of the Korean intertidal mud-creeper Batillaria attramentaria.</title>
        <authorList>
            <person name="Patra A.K."/>
            <person name="Ho P.T."/>
            <person name="Jun S."/>
            <person name="Lee S.J."/>
            <person name="Kim Y."/>
            <person name="Won Y.J."/>
        </authorList>
    </citation>
    <scope>NUCLEOTIDE SEQUENCE [LARGE SCALE GENOMIC DNA]</scope>
    <source>
        <strain evidence="7">Wonlab-2016</strain>
    </source>
</reference>
<dbReference type="Pfam" id="PF00928">
    <property type="entry name" value="Adap_comp_sub"/>
    <property type="match status" value="1"/>
</dbReference>
<dbReference type="Gene3D" id="3.30.450.60">
    <property type="match status" value="1"/>
</dbReference>
<dbReference type="Gene3D" id="2.60.40.1170">
    <property type="entry name" value="Mu homology domain, subdomain B"/>
    <property type="match status" value="2"/>
</dbReference>
<dbReference type="Proteomes" id="UP001519460">
    <property type="component" value="Unassembled WGS sequence"/>
</dbReference>
<keyword evidence="4" id="KW-0472">Membrane</keyword>